<dbReference type="SUPFAM" id="SSF55620">
    <property type="entry name" value="Tetrahydrobiopterin biosynthesis enzymes-like"/>
    <property type="match status" value="1"/>
</dbReference>
<feature type="domain" description="NADPH-dependent 7-cyano-7-deazaguanine reductase N-terminal" evidence="1">
    <location>
        <begin position="15"/>
        <end position="128"/>
    </location>
</feature>
<evidence type="ECO:0000259" key="1">
    <source>
        <dbReference type="Pfam" id="PF14819"/>
    </source>
</evidence>
<dbReference type="InterPro" id="IPR029139">
    <property type="entry name" value="QueF_N"/>
</dbReference>
<dbReference type="InterPro" id="IPR043133">
    <property type="entry name" value="GTP-CH-I_C/QueF"/>
</dbReference>
<dbReference type="AlphaFoldDB" id="A0A1T5H8T7"/>
<dbReference type="GO" id="GO:0033739">
    <property type="term" value="F:preQ1 synthase activity"/>
    <property type="evidence" value="ECO:0007669"/>
    <property type="project" value="InterPro"/>
</dbReference>
<dbReference type="STRING" id="889453.SAMN03080601_02138"/>
<evidence type="ECO:0000313" key="2">
    <source>
        <dbReference type="EMBL" id="SKC16980.1"/>
    </source>
</evidence>
<evidence type="ECO:0000313" key="3">
    <source>
        <dbReference type="Proteomes" id="UP000191055"/>
    </source>
</evidence>
<gene>
    <name evidence="2" type="ORF">SAMN03080601_02138</name>
</gene>
<dbReference type="InterPro" id="IPR029500">
    <property type="entry name" value="QueF"/>
</dbReference>
<keyword evidence="3" id="KW-1185">Reference proteome</keyword>
<accession>A0A1T5H8T7</accession>
<dbReference type="EMBL" id="FUYV01000012">
    <property type="protein sequence ID" value="SKC16980.1"/>
    <property type="molecule type" value="Genomic_DNA"/>
</dbReference>
<sequence length="293" mass="33653">MQPIEAKILGQQIAYPQKYSPEILVAVPRSLNREIYKIDDNDLPFKGFDIWHAYELSFLTTKGLPVTGVLKLKYPSNSTFLVESKSLKLYLNGFNMERFGNDSETGVEEVVKIIKTDLSGLLKTDVETAFFNESLGLTSHFDFHDFKLLETLDEIQNIEFNAFNETPELLKPSDKLSGKIKVATHLLRSNCKITNQPDWGSAFILMKAEQLPELTGLLQYLVSIRNENHFHEEICEMIYNRLWDKFSPEELMVACIYTRRGGIDICPVRANNEELFPKFLCNAKELSAKMLRQ</sequence>
<dbReference type="PANTHER" id="PTHR34354:SF1">
    <property type="entry name" value="NADPH-DEPENDENT 7-CYANO-7-DEAZAGUANINE REDUCTASE"/>
    <property type="match status" value="1"/>
</dbReference>
<dbReference type="GO" id="GO:0008616">
    <property type="term" value="P:tRNA queuosine(34) biosynthetic process"/>
    <property type="evidence" value="ECO:0007669"/>
    <property type="project" value="InterPro"/>
</dbReference>
<reference evidence="2 3" key="1">
    <citation type="submission" date="2017-02" db="EMBL/GenBank/DDBJ databases">
        <authorList>
            <person name="Peterson S.W."/>
        </authorList>
    </citation>
    <scope>NUCLEOTIDE SEQUENCE [LARGE SCALE GENOMIC DNA]</scope>
    <source>
        <strain evidence="2 3">DSM 24412</strain>
    </source>
</reference>
<dbReference type="PANTHER" id="PTHR34354">
    <property type="entry name" value="NADPH-DEPENDENT 7-CYANO-7-DEAZAGUANINE REDUCTASE"/>
    <property type="match status" value="1"/>
</dbReference>
<name>A0A1T5H8T7_9BACT</name>
<dbReference type="Pfam" id="PF14489">
    <property type="entry name" value="QueF"/>
    <property type="match status" value="1"/>
</dbReference>
<dbReference type="InterPro" id="IPR050084">
    <property type="entry name" value="NADPH_dep_7-cyano-7-deazaG_red"/>
</dbReference>
<dbReference type="Proteomes" id="UP000191055">
    <property type="component" value="Unassembled WGS sequence"/>
</dbReference>
<organism evidence="2 3">
    <name type="scientific">Alkalitalea saponilacus</name>
    <dbReference type="NCBI Taxonomy" id="889453"/>
    <lineage>
        <taxon>Bacteria</taxon>
        <taxon>Pseudomonadati</taxon>
        <taxon>Bacteroidota</taxon>
        <taxon>Bacteroidia</taxon>
        <taxon>Marinilabiliales</taxon>
        <taxon>Marinilabiliaceae</taxon>
        <taxon>Alkalitalea</taxon>
    </lineage>
</organism>
<protein>
    <submittedName>
        <fullName evidence="2">7-cyano-7-deazaguanine reductase</fullName>
    </submittedName>
</protein>
<dbReference type="RefSeq" id="WP_232468344.1">
    <property type="nucleotide sequence ID" value="NZ_CP021904.1"/>
</dbReference>
<proteinExistence type="predicted"/>
<dbReference type="Gene3D" id="3.30.1130.10">
    <property type="match status" value="2"/>
</dbReference>
<dbReference type="Pfam" id="PF14819">
    <property type="entry name" value="QueF_N"/>
    <property type="match status" value="1"/>
</dbReference>